<dbReference type="EMBL" id="VJXY01000078">
    <property type="protein sequence ID" value="MBD6620697.1"/>
    <property type="molecule type" value="Genomic_DNA"/>
</dbReference>
<proteinExistence type="predicted"/>
<protein>
    <submittedName>
        <fullName evidence="1">SDR family oxidoreductase</fullName>
    </submittedName>
</protein>
<comment type="caution">
    <text evidence="1">The sequence shown here is derived from an EMBL/GenBank/DDBJ whole genome shotgun (WGS) entry which is preliminary data.</text>
</comment>
<sequence>MTKGVIASFTHGLARDLKDRQIRVNAVSPGVGKSPA</sequence>
<name>A0AA40VUY3_9NOST</name>
<evidence type="ECO:0000313" key="2">
    <source>
        <dbReference type="Proteomes" id="UP001165986"/>
    </source>
</evidence>
<reference evidence="1" key="1">
    <citation type="submission" date="2019-07" db="EMBL/GenBank/DDBJ databases">
        <title>Toxilogical consequences of a new and cryptic species of cyanobacteria (Komarekiella delphini-convector) recovered from the epidermis of a bottlenose dolphin and 1500 ft. in the air.</title>
        <authorList>
            <person name="Brown A.O."/>
            <person name="Dvorak P."/>
            <person name="Villanueva C.D."/>
            <person name="Foss A.J."/>
            <person name="Garvey A.D."/>
            <person name="Gibson Q.A."/>
            <person name="Johansen J.R."/>
            <person name="Casamatta D.A."/>
        </authorList>
    </citation>
    <scope>NUCLEOTIDE SEQUENCE</scope>
    <source>
        <strain evidence="1">SJRDD-AB1</strain>
    </source>
</reference>
<evidence type="ECO:0000313" key="1">
    <source>
        <dbReference type="EMBL" id="MBD6620697.1"/>
    </source>
</evidence>
<dbReference type="InterPro" id="IPR002347">
    <property type="entry name" value="SDR_fam"/>
</dbReference>
<dbReference type="Pfam" id="PF13561">
    <property type="entry name" value="adh_short_C2"/>
    <property type="match status" value="1"/>
</dbReference>
<dbReference type="InterPro" id="IPR036291">
    <property type="entry name" value="NAD(P)-bd_dom_sf"/>
</dbReference>
<keyword evidence="2" id="KW-1185">Reference proteome</keyword>
<gene>
    <name evidence="1" type="ORF">FNW02_34280</name>
</gene>
<dbReference type="SUPFAM" id="SSF51735">
    <property type="entry name" value="NAD(P)-binding Rossmann-fold domains"/>
    <property type="match status" value="1"/>
</dbReference>
<organism evidence="1 2">
    <name type="scientific">Komarekiella delphini-convector SJRDD-AB1</name>
    <dbReference type="NCBI Taxonomy" id="2593771"/>
    <lineage>
        <taxon>Bacteria</taxon>
        <taxon>Bacillati</taxon>
        <taxon>Cyanobacteriota</taxon>
        <taxon>Cyanophyceae</taxon>
        <taxon>Nostocales</taxon>
        <taxon>Nostocaceae</taxon>
        <taxon>Komarekiella</taxon>
        <taxon>Komarekiella delphini-convector</taxon>
    </lineage>
</organism>
<dbReference type="Gene3D" id="3.40.50.720">
    <property type="entry name" value="NAD(P)-binding Rossmann-like Domain"/>
    <property type="match status" value="1"/>
</dbReference>
<dbReference type="Proteomes" id="UP001165986">
    <property type="component" value="Unassembled WGS sequence"/>
</dbReference>
<accession>A0AA40VUY3</accession>
<dbReference type="AlphaFoldDB" id="A0AA40VUY3"/>